<dbReference type="Gene3D" id="3.40.109.10">
    <property type="entry name" value="NADH Oxidase"/>
    <property type="match status" value="1"/>
</dbReference>
<name>A0A964E3W4_9PROT</name>
<feature type="domain" description="Nitroreductase" evidence="1">
    <location>
        <begin position="56"/>
        <end position="207"/>
    </location>
</feature>
<proteinExistence type="predicted"/>
<dbReference type="InterPro" id="IPR000415">
    <property type="entry name" value="Nitroreductase-like"/>
</dbReference>
<protein>
    <submittedName>
        <fullName evidence="2">Malonic semialdehyde reductase</fullName>
        <ecNumber evidence="2">1.1.1.298</ecNumber>
    </submittedName>
</protein>
<dbReference type="Proteomes" id="UP000721844">
    <property type="component" value="Unassembled WGS sequence"/>
</dbReference>
<dbReference type="PANTHER" id="PTHR43543">
    <property type="entry name" value="MALONIC SEMIALDEHYDE REDUCTASE RUTE-RELATED"/>
    <property type="match status" value="1"/>
</dbReference>
<evidence type="ECO:0000259" key="1">
    <source>
        <dbReference type="Pfam" id="PF00881"/>
    </source>
</evidence>
<dbReference type="Pfam" id="PF00881">
    <property type="entry name" value="Nitroreductase"/>
    <property type="match status" value="1"/>
</dbReference>
<dbReference type="InterPro" id="IPR050461">
    <property type="entry name" value="Nitroreductase_HadB/RutE"/>
</dbReference>
<dbReference type="PANTHER" id="PTHR43543:SF1">
    <property type="entry name" value="MALONIC SEMIALDEHYDE REDUCTASE RUTE-RELATED"/>
    <property type="match status" value="1"/>
</dbReference>
<dbReference type="EMBL" id="JAESVA010000003">
    <property type="protein sequence ID" value="MCB8880816.1"/>
    <property type="molecule type" value="Genomic_DNA"/>
</dbReference>
<gene>
    <name evidence="2" type="ORF">ACELLULO517_11275</name>
</gene>
<evidence type="ECO:0000313" key="3">
    <source>
        <dbReference type="Proteomes" id="UP000721844"/>
    </source>
</evidence>
<accession>A0A964E3W4</accession>
<dbReference type="InterPro" id="IPR029479">
    <property type="entry name" value="Nitroreductase"/>
</dbReference>
<dbReference type="EC" id="1.1.1.298" evidence="2"/>
<keyword evidence="2" id="KW-0560">Oxidoreductase</keyword>
<comment type="caution">
    <text evidence="2">The sequence shown here is derived from an EMBL/GenBank/DDBJ whole genome shotgun (WGS) entry which is preliminary data.</text>
</comment>
<dbReference type="SUPFAM" id="SSF55469">
    <property type="entry name" value="FMN-dependent nitroreductase-like"/>
    <property type="match status" value="1"/>
</dbReference>
<evidence type="ECO:0000313" key="2">
    <source>
        <dbReference type="EMBL" id="MCB8880816.1"/>
    </source>
</evidence>
<reference evidence="2 3" key="1">
    <citation type="journal article" date="2021" name="Microorganisms">
        <title>Acidisoma silvae sp. nov. and Acidisomacellulosilytica sp. nov., Two Acidophilic Bacteria Isolated from Decaying Wood, Hydrolyzing Cellulose and Producing Poly-3-hydroxybutyrate.</title>
        <authorList>
            <person name="Mieszkin S."/>
            <person name="Pouder E."/>
            <person name="Uroz S."/>
            <person name="Simon-Colin C."/>
            <person name="Alain K."/>
        </authorList>
    </citation>
    <scope>NUCLEOTIDE SEQUENCE [LARGE SCALE GENOMIC DNA]</scope>
    <source>
        <strain evidence="2 3">HW T5.17</strain>
    </source>
</reference>
<sequence>MTLGEKLIAADIAIPEDETPAETVVAEPPAPKVFPYDLESAELARAFLHARTPSAWTDRQIDEETYRHLYDLVKLGPTSANTSPMRLVFVRSPEAKERLRTALTPANVEAVMTAPVTVIVAFDPSFYDFLTRLYPQADARPWFAWNDEFSQETAIRNSSLQGGYLIMAARLLGLDCWPMSGFDNARVDALFLDGRGWRSNFLLGLGYAETVATARNTRLMFEETCEVI</sequence>
<dbReference type="GO" id="GO:0035527">
    <property type="term" value="F:3-hydroxypropionate dehydrogenase (NADP+) activity"/>
    <property type="evidence" value="ECO:0007669"/>
    <property type="project" value="UniProtKB-EC"/>
</dbReference>
<dbReference type="AlphaFoldDB" id="A0A964E3W4"/>
<organism evidence="2 3">
    <name type="scientific">Acidisoma cellulosilyticum</name>
    <dbReference type="NCBI Taxonomy" id="2802395"/>
    <lineage>
        <taxon>Bacteria</taxon>
        <taxon>Pseudomonadati</taxon>
        <taxon>Pseudomonadota</taxon>
        <taxon>Alphaproteobacteria</taxon>
        <taxon>Acetobacterales</taxon>
        <taxon>Acidocellaceae</taxon>
        <taxon>Acidisoma</taxon>
    </lineage>
</organism>
<dbReference type="NCBIfam" id="NF003768">
    <property type="entry name" value="PRK05365.1"/>
    <property type="match status" value="1"/>
</dbReference>
<keyword evidence="3" id="KW-1185">Reference proteome</keyword>